<dbReference type="GO" id="GO:0005634">
    <property type="term" value="C:nucleus"/>
    <property type="evidence" value="ECO:0007669"/>
    <property type="project" value="TreeGrafter"/>
</dbReference>
<evidence type="ECO:0000313" key="2">
    <source>
        <dbReference type="EMBL" id="KAB0399752.1"/>
    </source>
</evidence>
<dbReference type="Proteomes" id="UP000437017">
    <property type="component" value="Unassembled WGS sequence"/>
</dbReference>
<dbReference type="PANTHER" id="PTHR24030">
    <property type="entry name" value="PROTEIN CMSS1"/>
    <property type="match status" value="1"/>
</dbReference>
<dbReference type="PANTHER" id="PTHR24030:SF0">
    <property type="entry name" value="PROTEIN CMSS1"/>
    <property type="match status" value="1"/>
</dbReference>
<dbReference type="GO" id="GO:0030686">
    <property type="term" value="C:90S preribosome"/>
    <property type="evidence" value="ECO:0007669"/>
    <property type="project" value="TreeGrafter"/>
</dbReference>
<dbReference type="OrthoDB" id="1929311at2759"/>
<organism evidence="2 3">
    <name type="scientific">Balaenoptera physalus</name>
    <name type="common">Fin whale</name>
    <name type="synonym">Balaena physalus</name>
    <dbReference type="NCBI Taxonomy" id="9770"/>
    <lineage>
        <taxon>Eukaryota</taxon>
        <taxon>Metazoa</taxon>
        <taxon>Chordata</taxon>
        <taxon>Craniata</taxon>
        <taxon>Vertebrata</taxon>
        <taxon>Euteleostomi</taxon>
        <taxon>Mammalia</taxon>
        <taxon>Eutheria</taxon>
        <taxon>Laurasiatheria</taxon>
        <taxon>Artiodactyla</taxon>
        <taxon>Whippomorpha</taxon>
        <taxon>Cetacea</taxon>
        <taxon>Mysticeti</taxon>
        <taxon>Balaenopteridae</taxon>
        <taxon>Balaenoptera</taxon>
    </lineage>
</organism>
<dbReference type="EMBL" id="SGJD01001477">
    <property type="protein sequence ID" value="KAB0399752.1"/>
    <property type="molecule type" value="Genomic_DNA"/>
</dbReference>
<accession>A0A643CI04</accession>
<dbReference type="AlphaFoldDB" id="A0A643CI04"/>
<dbReference type="InterPro" id="IPR032704">
    <property type="entry name" value="Cms1"/>
</dbReference>
<protein>
    <submittedName>
        <fullName evidence="2">Uncharacterized protein</fullName>
    </submittedName>
</protein>
<feature type="non-terminal residue" evidence="2">
    <location>
        <position position="1"/>
    </location>
</feature>
<gene>
    <name evidence="2" type="ORF">E2I00_010884</name>
</gene>
<sequence>PKECFLIQPKETNEDATKTRKRKKKKITDVLAKSEPKPGTPEDLQKLMKDYYSSNRSVIELEELTLPVCPKWVKLRKNHSENKSVLMLIICGSAIRALELISNIMIHFKKVFQTASTGGLNLNPLKFLVFDWNWRDQKLRRMMDIPEIRKEVFEILEMGVLSLCKSESLKLGLF</sequence>
<feature type="region of interest" description="Disordered" evidence="1">
    <location>
        <begin position="8"/>
        <end position="44"/>
    </location>
</feature>
<reference evidence="2 3" key="1">
    <citation type="journal article" date="2019" name="PLoS ONE">
        <title>Genomic analyses reveal an absence of contemporary introgressive admixture between fin whales and blue whales, despite known hybrids.</title>
        <authorList>
            <person name="Westbury M.V."/>
            <person name="Petersen B."/>
            <person name="Lorenzen E.D."/>
        </authorList>
    </citation>
    <scope>NUCLEOTIDE SEQUENCE [LARGE SCALE GENOMIC DNA]</scope>
    <source>
        <strain evidence="2">FinWhale-01</strain>
    </source>
</reference>
<proteinExistence type="predicted"/>
<evidence type="ECO:0000313" key="3">
    <source>
        <dbReference type="Proteomes" id="UP000437017"/>
    </source>
</evidence>
<comment type="caution">
    <text evidence="2">The sequence shown here is derived from an EMBL/GenBank/DDBJ whole genome shotgun (WGS) entry which is preliminary data.</text>
</comment>
<name>A0A643CI04_BALPH</name>
<keyword evidence="3" id="KW-1185">Reference proteome</keyword>
<evidence type="ECO:0000256" key="1">
    <source>
        <dbReference type="SAM" id="MobiDB-lite"/>
    </source>
</evidence>